<comment type="caution">
    <text evidence="2">The sequence shown here is derived from an EMBL/GenBank/DDBJ whole genome shotgun (WGS) entry which is preliminary data.</text>
</comment>
<dbReference type="RefSeq" id="WP_273598959.1">
    <property type="nucleotide sequence ID" value="NZ_JAQQXT010000001.1"/>
</dbReference>
<sequence length="141" mass="15528">MQKYFSLKAAFFTGIAVLAVAIVLAELFSGPQHGHRIDFNALPPQAKEILNEKPGIPVSPEQWSRFEKVMSQHPGSLGAGQLLSASMRYSWYWFILLPIVALGFVRLKHGKLTLPIGLLLVSPSLLVLAYAFSTATHSVLR</sequence>
<dbReference type="EMBL" id="JAQQXT010000001">
    <property type="protein sequence ID" value="MDC8770532.1"/>
    <property type="molecule type" value="Genomic_DNA"/>
</dbReference>
<gene>
    <name evidence="2" type="ORF">PRZ03_03025</name>
</gene>
<name>A0ABT5K9A0_9BURK</name>
<keyword evidence="3" id="KW-1185">Reference proteome</keyword>
<evidence type="ECO:0000313" key="3">
    <source>
        <dbReference type="Proteomes" id="UP001221189"/>
    </source>
</evidence>
<evidence type="ECO:0000256" key="1">
    <source>
        <dbReference type="SAM" id="Phobius"/>
    </source>
</evidence>
<protein>
    <submittedName>
        <fullName evidence="2">Uncharacterized protein</fullName>
    </submittedName>
</protein>
<feature type="transmembrane region" description="Helical" evidence="1">
    <location>
        <begin position="112"/>
        <end position="132"/>
    </location>
</feature>
<dbReference type="Proteomes" id="UP001221189">
    <property type="component" value="Unassembled WGS sequence"/>
</dbReference>
<keyword evidence="1" id="KW-0812">Transmembrane</keyword>
<evidence type="ECO:0000313" key="2">
    <source>
        <dbReference type="EMBL" id="MDC8770532.1"/>
    </source>
</evidence>
<accession>A0ABT5K9A0</accession>
<organism evidence="2 3">
    <name type="scientific">Roseateles albus</name>
    <dbReference type="NCBI Taxonomy" id="2987525"/>
    <lineage>
        <taxon>Bacteria</taxon>
        <taxon>Pseudomonadati</taxon>
        <taxon>Pseudomonadota</taxon>
        <taxon>Betaproteobacteria</taxon>
        <taxon>Burkholderiales</taxon>
        <taxon>Sphaerotilaceae</taxon>
        <taxon>Roseateles</taxon>
    </lineage>
</organism>
<feature type="transmembrane region" description="Helical" evidence="1">
    <location>
        <begin position="89"/>
        <end position="105"/>
    </location>
</feature>
<reference evidence="2 3" key="1">
    <citation type="submission" date="2022-10" db="EMBL/GenBank/DDBJ databases">
        <title>Paucibacter sp. hw1 Genome sequencing.</title>
        <authorList>
            <person name="Park S."/>
        </authorList>
    </citation>
    <scope>NUCLEOTIDE SEQUENCE [LARGE SCALE GENOMIC DNA]</scope>
    <source>
        <strain evidence="3">hw1</strain>
    </source>
</reference>
<keyword evidence="1" id="KW-1133">Transmembrane helix</keyword>
<keyword evidence="1" id="KW-0472">Membrane</keyword>
<proteinExistence type="predicted"/>